<accession>A0A9X0DDK1</accession>
<keyword evidence="2" id="KW-1185">Reference proteome</keyword>
<proteinExistence type="predicted"/>
<dbReference type="OrthoDB" id="5976409at2759"/>
<dbReference type="AlphaFoldDB" id="A0A9X0DDK1"/>
<evidence type="ECO:0000313" key="2">
    <source>
        <dbReference type="Proteomes" id="UP001163046"/>
    </source>
</evidence>
<evidence type="ECO:0000313" key="1">
    <source>
        <dbReference type="EMBL" id="KAJ7394813.1"/>
    </source>
</evidence>
<protein>
    <submittedName>
        <fullName evidence="1">Uncharacterized protein</fullName>
    </submittedName>
</protein>
<dbReference type="EMBL" id="MU825396">
    <property type="protein sequence ID" value="KAJ7394813.1"/>
    <property type="molecule type" value="Genomic_DNA"/>
</dbReference>
<dbReference type="Gene3D" id="3.40.50.300">
    <property type="entry name" value="P-loop containing nucleotide triphosphate hydrolases"/>
    <property type="match status" value="1"/>
</dbReference>
<reference evidence="1" key="1">
    <citation type="submission" date="2023-01" db="EMBL/GenBank/DDBJ databases">
        <title>Genome assembly of the deep-sea coral Lophelia pertusa.</title>
        <authorList>
            <person name="Herrera S."/>
            <person name="Cordes E."/>
        </authorList>
    </citation>
    <scope>NUCLEOTIDE SEQUENCE</scope>
    <source>
        <strain evidence="1">USNM1676648</strain>
        <tissue evidence="1">Polyp</tissue>
    </source>
</reference>
<organism evidence="1 2">
    <name type="scientific">Desmophyllum pertusum</name>
    <dbReference type="NCBI Taxonomy" id="174260"/>
    <lineage>
        <taxon>Eukaryota</taxon>
        <taxon>Metazoa</taxon>
        <taxon>Cnidaria</taxon>
        <taxon>Anthozoa</taxon>
        <taxon>Hexacorallia</taxon>
        <taxon>Scleractinia</taxon>
        <taxon>Caryophylliina</taxon>
        <taxon>Caryophylliidae</taxon>
        <taxon>Desmophyllum</taxon>
    </lineage>
</organism>
<gene>
    <name evidence="1" type="ORF">OS493_000647</name>
</gene>
<comment type="caution">
    <text evidence="1">The sequence shown here is derived from an EMBL/GenBank/DDBJ whole genome shotgun (WGS) entry which is preliminary data.</text>
</comment>
<dbReference type="Proteomes" id="UP001163046">
    <property type="component" value="Unassembled WGS sequence"/>
</dbReference>
<name>A0A9X0DDK1_9CNID</name>
<dbReference type="InterPro" id="IPR027417">
    <property type="entry name" value="P-loop_NTPase"/>
</dbReference>
<sequence length="151" mass="17776">MISKEMEDEASPSTLDVDDWKIMTQGGCTASDVKYKAARSFFNRCPMFMTAQKQLEFKPEDQTAMDRRLRYYFFKSLPNPKKKAMQWLRKHPKRERKICSRMKECCQRARRKHSGIYLRLTFSLSPPKGMRATEARHTTATTIRPQIQTTT</sequence>